<keyword evidence="3" id="KW-1185">Reference proteome</keyword>
<dbReference type="Gene3D" id="1.10.287.1060">
    <property type="entry name" value="ESAT-6-like"/>
    <property type="match status" value="1"/>
</dbReference>
<dbReference type="GO" id="GO:0046921">
    <property type="term" value="F:alpha-(1-&gt;6)-fucosyltransferase activity"/>
    <property type="evidence" value="ECO:0007669"/>
    <property type="project" value="TreeGrafter"/>
</dbReference>
<dbReference type="InterPro" id="IPR045573">
    <property type="entry name" value="Fut8_N_cat"/>
</dbReference>
<accession>A0A0N1ICY4</accession>
<evidence type="ECO:0000313" key="2">
    <source>
        <dbReference type="EMBL" id="KPJ05914.1"/>
    </source>
</evidence>
<dbReference type="PANTHER" id="PTHR13132:SF29">
    <property type="entry name" value="ALPHA-(1,6)-FUCOSYLTRANSFERASE"/>
    <property type="match status" value="1"/>
</dbReference>
<proteinExistence type="predicted"/>
<dbReference type="STRING" id="66420.A0A0N1ICY4"/>
<evidence type="ECO:0000313" key="3">
    <source>
        <dbReference type="Proteomes" id="UP000053268"/>
    </source>
</evidence>
<dbReference type="AlphaFoldDB" id="A0A0N1ICY4"/>
<name>A0A0N1ICY4_PAPXU</name>
<keyword evidence="2" id="KW-0808">Transferase</keyword>
<dbReference type="GO" id="GO:0006487">
    <property type="term" value="P:protein N-linked glycosylation"/>
    <property type="evidence" value="ECO:0007669"/>
    <property type="project" value="TreeGrafter"/>
</dbReference>
<dbReference type="Pfam" id="PF19745">
    <property type="entry name" value="FUT8_N_cat"/>
    <property type="match status" value="1"/>
</dbReference>
<dbReference type="EMBL" id="KQ458396">
    <property type="protein sequence ID" value="KPJ05914.1"/>
    <property type="molecule type" value="Genomic_DNA"/>
</dbReference>
<keyword evidence="2" id="KW-0328">Glycosyltransferase</keyword>
<sequence>MFCSRLNGNLKDLDPSLLESGQGPSEEYENLRRRIYSNTKEIWYYINHEIGKLIADEVKADSLQAILNQVADRKRSLLSDQEKLPELDGYKEWRETEAANVSELVQRRLKHLQNPPDCMDARKVICNLNKVGIYNYCKLISFCRLKLNVSYKLFRELITLSLRVRISVRVVNSNPAIRLVNHITSVELTWMVQETLVNKEKCSNIFI</sequence>
<evidence type="ECO:0000259" key="1">
    <source>
        <dbReference type="Pfam" id="PF19745"/>
    </source>
</evidence>
<dbReference type="PANTHER" id="PTHR13132">
    <property type="entry name" value="ALPHA- 1,6 -FUCOSYLTRANSFERASE"/>
    <property type="match status" value="1"/>
</dbReference>
<reference evidence="2 3" key="1">
    <citation type="journal article" date="2015" name="Nat. Commun.">
        <title>Outbred genome sequencing and CRISPR/Cas9 gene editing in butterflies.</title>
        <authorList>
            <person name="Li X."/>
            <person name="Fan D."/>
            <person name="Zhang W."/>
            <person name="Liu G."/>
            <person name="Zhang L."/>
            <person name="Zhao L."/>
            <person name="Fang X."/>
            <person name="Chen L."/>
            <person name="Dong Y."/>
            <person name="Chen Y."/>
            <person name="Ding Y."/>
            <person name="Zhao R."/>
            <person name="Feng M."/>
            <person name="Zhu Y."/>
            <person name="Feng Y."/>
            <person name="Jiang X."/>
            <person name="Zhu D."/>
            <person name="Xiang H."/>
            <person name="Feng X."/>
            <person name="Li S."/>
            <person name="Wang J."/>
            <person name="Zhang G."/>
            <person name="Kronforst M.R."/>
            <person name="Wang W."/>
        </authorList>
    </citation>
    <scope>NUCLEOTIDE SEQUENCE [LARGE SCALE GENOMIC DNA]</scope>
    <source>
        <strain evidence="2">Ya'a_city_454_Px</strain>
        <tissue evidence="2">Whole body</tissue>
    </source>
</reference>
<feature type="domain" description="Alpha-(1,6)-fucosyltransferase N- and catalytic" evidence="1">
    <location>
        <begin position="20"/>
        <end position="158"/>
    </location>
</feature>
<dbReference type="Proteomes" id="UP000053268">
    <property type="component" value="Unassembled WGS sequence"/>
</dbReference>
<organism evidence="2 3">
    <name type="scientific">Papilio xuthus</name>
    <name type="common">Asian swallowtail butterfly</name>
    <dbReference type="NCBI Taxonomy" id="66420"/>
    <lineage>
        <taxon>Eukaryota</taxon>
        <taxon>Metazoa</taxon>
        <taxon>Ecdysozoa</taxon>
        <taxon>Arthropoda</taxon>
        <taxon>Hexapoda</taxon>
        <taxon>Insecta</taxon>
        <taxon>Pterygota</taxon>
        <taxon>Neoptera</taxon>
        <taxon>Endopterygota</taxon>
        <taxon>Lepidoptera</taxon>
        <taxon>Glossata</taxon>
        <taxon>Ditrysia</taxon>
        <taxon>Papilionoidea</taxon>
        <taxon>Papilionidae</taxon>
        <taxon>Papilioninae</taxon>
        <taxon>Papilio</taxon>
    </lineage>
</organism>
<gene>
    <name evidence="2" type="ORF">RR46_00428</name>
</gene>
<protein>
    <submittedName>
        <fullName evidence="2">Alpha-(1,6)-fucosyltransferase</fullName>
    </submittedName>
</protein>